<protein>
    <recommendedName>
        <fullName evidence="1">DUF8048 domain-containing protein</fullName>
    </recommendedName>
</protein>
<accession>A0A1H3Z3H6</accession>
<organism evidence="2 3">
    <name type="scientific">Haloplanus vescus</name>
    <dbReference type="NCBI Taxonomy" id="555874"/>
    <lineage>
        <taxon>Archaea</taxon>
        <taxon>Methanobacteriati</taxon>
        <taxon>Methanobacteriota</taxon>
        <taxon>Stenosarchaea group</taxon>
        <taxon>Halobacteria</taxon>
        <taxon>Halobacteriales</taxon>
        <taxon>Haloferacaceae</taxon>
        <taxon>Haloplanus</taxon>
    </lineage>
</organism>
<keyword evidence="3" id="KW-1185">Reference proteome</keyword>
<evidence type="ECO:0000313" key="2">
    <source>
        <dbReference type="EMBL" id="SEA18216.1"/>
    </source>
</evidence>
<dbReference type="OrthoDB" id="204170at2157"/>
<feature type="domain" description="DUF8048" evidence="1">
    <location>
        <begin position="12"/>
        <end position="122"/>
    </location>
</feature>
<evidence type="ECO:0000259" key="1">
    <source>
        <dbReference type="Pfam" id="PF26222"/>
    </source>
</evidence>
<reference evidence="2 3" key="1">
    <citation type="submission" date="2016-10" db="EMBL/GenBank/DDBJ databases">
        <authorList>
            <person name="de Groot N.N."/>
        </authorList>
    </citation>
    <scope>NUCLEOTIDE SEQUENCE [LARGE SCALE GENOMIC DNA]</scope>
    <source>
        <strain evidence="2 3">CGMCC 1.8712</strain>
    </source>
</reference>
<evidence type="ECO:0000313" key="3">
    <source>
        <dbReference type="Proteomes" id="UP000236755"/>
    </source>
</evidence>
<name>A0A1H3Z3H6_9EURY</name>
<dbReference type="Pfam" id="PF26222">
    <property type="entry name" value="DUF8048"/>
    <property type="match status" value="1"/>
</dbReference>
<dbReference type="InterPro" id="IPR058361">
    <property type="entry name" value="DUF8048"/>
</dbReference>
<dbReference type="Proteomes" id="UP000236755">
    <property type="component" value="Unassembled WGS sequence"/>
</dbReference>
<dbReference type="AlphaFoldDB" id="A0A1H3Z3H6"/>
<gene>
    <name evidence="2" type="ORF">SAMN04488065_2129</name>
</gene>
<dbReference type="STRING" id="555874.SAMN04488065_2129"/>
<sequence length="129" mass="13947">MPSDVTVDTGEAPITGAVVERVATGVDPDSTDIVDALLAVNAELLGRHGQFERAADYVTVDGTRAYRIERAMWDDLIDDFDFDQSLAAAVRLTHTEQARNLFTTTVGADDRFATNEVGVVVGIDTAEQF</sequence>
<dbReference type="EMBL" id="FNQT01000003">
    <property type="protein sequence ID" value="SEA18216.1"/>
    <property type="molecule type" value="Genomic_DNA"/>
</dbReference>
<proteinExistence type="predicted"/>